<evidence type="ECO:0000256" key="1">
    <source>
        <dbReference type="SAM" id="MobiDB-lite"/>
    </source>
</evidence>
<evidence type="ECO:0000313" key="3">
    <source>
        <dbReference type="Proteomes" id="UP000196084"/>
    </source>
</evidence>
<proteinExistence type="predicted"/>
<keyword evidence="3" id="KW-1185">Reference proteome</keyword>
<accession>A0A202E6U6</accession>
<protein>
    <submittedName>
        <fullName evidence="2">Phosphate/phosphonate ABC transporter substrate-binding protein</fullName>
    </submittedName>
</protein>
<feature type="region of interest" description="Disordered" evidence="1">
    <location>
        <begin position="272"/>
        <end position="292"/>
    </location>
</feature>
<gene>
    <name evidence="2" type="ORF">B2G88_12765</name>
</gene>
<reference evidence="2 3" key="1">
    <citation type="submission" date="2017-02" db="EMBL/GenBank/DDBJ databases">
        <title>Natronthermophilus aegyptiacus gen. nov.,sp. nov., an aerobic, extremely halophilic alkalithermophilic archaeon isolated from the athalassohaline Wadi An Natrun, Egypt.</title>
        <authorList>
            <person name="Zhao B."/>
        </authorList>
    </citation>
    <scope>NUCLEOTIDE SEQUENCE [LARGE SCALE GENOMIC DNA]</scope>
    <source>
        <strain evidence="2 3">CGMCC 1.3597</strain>
    </source>
</reference>
<evidence type="ECO:0000313" key="2">
    <source>
        <dbReference type="EMBL" id="OVE83982.1"/>
    </source>
</evidence>
<comment type="caution">
    <text evidence="2">The sequence shown here is derived from an EMBL/GenBank/DDBJ whole genome shotgun (WGS) entry which is preliminary data.</text>
</comment>
<dbReference type="Pfam" id="PF12974">
    <property type="entry name" value="Phosphonate-bd"/>
    <property type="match status" value="1"/>
</dbReference>
<dbReference type="Gene3D" id="3.40.190.10">
    <property type="entry name" value="Periplasmic binding protein-like II"/>
    <property type="match status" value="2"/>
</dbReference>
<dbReference type="AlphaFoldDB" id="A0A202E6U6"/>
<dbReference type="PANTHER" id="PTHR35841:SF1">
    <property type="entry name" value="PHOSPHONATES-BINDING PERIPLASMIC PROTEIN"/>
    <property type="match status" value="1"/>
</dbReference>
<organism evidence="2 3">
    <name type="scientific">Natronolimnobius baerhuensis</name>
    <dbReference type="NCBI Taxonomy" id="253108"/>
    <lineage>
        <taxon>Archaea</taxon>
        <taxon>Methanobacteriati</taxon>
        <taxon>Methanobacteriota</taxon>
        <taxon>Stenosarchaea group</taxon>
        <taxon>Halobacteria</taxon>
        <taxon>Halobacteriales</taxon>
        <taxon>Natrialbaceae</taxon>
        <taxon>Natronolimnobius</taxon>
    </lineage>
</organism>
<dbReference type="SUPFAM" id="SSF53850">
    <property type="entry name" value="Periplasmic binding protein-like II"/>
    <property type="match status" value="1"/>
</dbReference>
<sequence length="331" mass="35714">MNPAEETIDIEIQYQPLFDRIEEEFDVEIDGEPTSSYSGTLEELDRASEGDAILADTSPNAVPLLGPDVVDVVGMREQHGAEQYFGTLVTTADSGITDISDLEGEAIATGDTGSVSGGIAPLWILQDAGLDIGNAAQGGSANDFEWRGGVAHDLAVEELIQDDTIAAAGAGGFATLPHVPADQIEDGFPEVADISAEMDGAGSRDPELRLLGASPPIPRAPILVNAQWEDDIRYDIEEFMIGLETEDLDHDAFDLADDLNLDLPEGLLEDYNDPDASADPDEYDLSEDQQDDWDDFDDHTLWFTDIIEADHDDYEPIGDFADELGIDLGDL</sequence>
<dbReference type="RefSeq" id="WP_087715352.1">
    <property type="nucleotide sequence ID" value="NZ_MWPH01000003.1"/>
</dbReference>
<dbReference type="OrthoDB" id="146127at2157"/>
<name>A0A202E6U6_9EURY</name>
<dbReference type="EMBL" id="MWPH01000003">
    <property type="protein sequence ID" value="OVE83982.1"/>
    <property type="molecule type" value="Genomic_DNA"/>
</dbReference>
<dbReference type="Proteomes" id="UP000196084">
    <property type="component" value="Unassembled WGS sequence"/>
</dbReference>
<dbReference type="PANTHER" id="PTHR35841">
    <property type="entry name" value="PHOSPHONATES-BINDING PERIPLASMIC PROTEIN"/>
    <property type="match status" value="1"/>
</dbReference>